<dbReference type="AlphaFoldDB" id="A0A2N8HG04"/>
<comment type="caution">
    <text evidence="2">The sequence shown here is derived from an EMBL/GenBank/DDBJ whole genome shotgun (WGS) entry which is preliminary data.</text>
</comment>
<proteinExistence type="predicted"/>
<keyword evidence="1" id="KW-0732">Signal</keyword>
<name>A0A2N8HG04_9BACT</name>
<evidence type="ECO:0000256" key="1">
    <source>
        <dbReference type="SAM" id="SignalP"/>
    </source>
</evidence>
<evidence type="ECO:0000313" key="2">
    <source>
        <dbReference type="EMBL" id="PNC19672.1"/>
    </source>
</evidence>
<protein>
    <submittedName>
        <fullName evidence="2">Uncharacterized protein</fullName>
    </submittedName>
</protein>
<dbReference type="EMBL" id="PJKA01000003">
    <property type="protein sequence ID" value="PNC19672.1"/>
    <property type="molecule type" value="Genomic_DNA"/>
</dbReference>
<organism evidence="2 3">
    <name type="scientific">Akkermansia muciniphila</name>
    <dbReference type="NCBI Taxonomy" id="239935"/>
    <lineage>
        <taxon>Bacteria</taxon>
        <taxon>Pseudomonadati</taxon>
        <taxon>Verrucomicrobiota</taxon>
        <taxon>Verrucomicrobiia</taxon>
        <taxon>Verrucomicrobiales</taxon>
        <taxon>Akkermansiaceae</taxon>
        <taxon>Akkermansia</taxon>
    </lineage>
</organism>
<dbReference type="PROSITE" id="PS51257">
    <property type="entry name" value="PROKAR_LIPOPROTEIN"/>
    <property type="match status" value="1"/>
</dbReference>
<sequence length="201" mass="20714">MTTSSRNRTIAFLSLTAVAIGFISCGGSSTDGSAQLGVGQVLVLSSNPEYETSPDADPLHHAFSLFATGTGTDTMPLLFNNTTTSIPTSGGGSGNGNPTVVIFRRNGTSGSLSTSATLSTNVITLPGPIQSYGIVQMSISSNLTFDTADDPYNKIVTGSAKYRLRLQGNDNSSNPGVFDTGETLLDGGKVTIYPSADFVGK</sequence>
<dbReference type="Proteomes" id="UP000236000">
    <property type="component" value="Unassembled WGS sequence"/>
</dbReference>
<reference evidence="2 3" key="1">
    <citation type="journal article" date="2017" name="BMC Genomics">
        <title>Genome sequencing of 39 Akkermansia muciniphila isolates reveals its population structure, genomic and functional diverisity, and global distribution in mammalian gut microbiotas.</title>
        <authorList>
            <person name="Guo X."/>
            <person name="Li S."/>
            <person name="Zhang J."/>
            <person name="Wu F."/>
            <person name="Li X."/>
            <person name="Wu D."/>
            <person name="Zhang M."/>
            <person name="Ou Z."/>
            <person name="Jie Z."/>
            <person name="Yan Q."/>
            <person name="Li P."/>
            <person name="Yi J."/>
            <person name="Peng Y."/>
        </authorList>
    </citation>
    <scope>NUCLEOTIDE SEQUENCE [LARGE SCALE GENOMIC DNA]</scope>
    <source>
        <strain evidence="2 3">GP24</strain>
    </source>
</reference>
<gene>
    <name evidence="2" type="ORF">CXU22_01275</name>
</gene>
<feature type="signal peptide" evidence="1">
    <location>
        <begin position="1"/>
        <end position="19"/>
    </location>
</feature>
<dbReference type="RefSeq" id="WP_102711770.1">
    <property type="nucleotide sequence ID" value="NZ_CABMLK010000002.1"/>
</dbReference>
<evidence type="ECO:0000313" key="3">
    <source>
        <dbReference type="Proteomes" id="UP000236000"/>
    </source>
</evidence>
<feature type="chain" id="PRO_5014879786" evidence="1">
    <location>
        <begin position="20"/>
        <end position="201"/>
    </location>
</feature>
<accession>A0A2N8HG04</accession>